<dbReference type="PROSITE" id="PS01186">
    <property type="entry name" value="EGF_2"/>
    <property type="match status" value="1"/>
</dbReference>
<evidence type="ECO:0000313" key="4">
    <source>
        <dbReference type="Proteomes" id="UP001165060"/>
    </source>
</evidence>
<keyword evidence="1" id="KW-0732">Signal</keyword>
<dbReference type="InterPro" id="IPR005046">
    <property type="entry name" value="DUF285"/>
</dbReference>
<dbReference type="InterPro" id="IPR000742">
    <property type="entry name" value="EGF"/>
</dbReference>
<sequence length="520" mass="54567">MKLVVVFGALAALVVVATACTTTNQANVDCVALTDATIGNSYNGAADTAIVEWFADEDAATAKWGHISTWFTGDVTTMYLLFYDTGSFDEDIGGWDTSRVTTMNNMFRDAFAFDQDISGWDTSQCTNMIGMFMNAAAFDQDISGWDTSKCTNMNFMFYNAAAFDQDISGWDVSAVGENGLDGMFFGATAMNQDLSSWCVDDISDGVYNGEEVTSEFGNAGTDPNWGEACTSCTTGADGFECQNGGIAFGAFHVSSSAAVEGSCRCRCPFGTEGPNCETKMPCPSDSCSNGGVVDTSGFLADKTCCDCSATGGFIGSTCSMCTAATVADAGIPQYTGDVTDMSNLFLNTDSFDEDIGGWDTSKCTTMNYMFYDAAAFDQDISGWDTSKCTNMHYMFDDAGAFSQDISPWCVALISSEPYGFGNAGTVTRTDPIWGTCNCVLGMGPRESEVGCDECTAGKASGNVGTDTCAVCEAGEYSGVGASHCSPCPPGSHNPSSGSAECTPCTGSTYTSESGQTSCME</sequence>
<name>A0ABQ6N122_9STRA</name>
<dbReference type="Proteomes" id="UP001165060">
    <property type="component" value="Unassembled WGS sequence"/>
</dbReference>
<dbReference type="InterPro" id="IPR011889">
    <property type="entry name" value="Liste_lipo_26"/>
</dbReference>
<dbReference type="PROSITE" id="PS51257">
    <property type="entry name" value="PROKAR_LIPOPROTEIN"/>
    <property type="match status" value="1"/>
</dbReference>
<dbReference type="EMBL" id="BRYB01004859">
    <property type="protein sequence ID" value="GMI38069.1"/>
    <property type="molecule type" value="Genomic_DNA"/>
</dbReference>
<feature type="non-terminal residue" evidence="3">
    <location>
        <position position="520"/>
    </location>
</feature>
<dbReference type="Pfam" id="PF07699">
    <property type="entry name" value="Ephrin_rec_like"/>
    <property type="match status" value="1"/>
</dbReference>
<comment type="caution">
    <text evidence="3">The sequence shown here is derived from an EMBL/GenBank/DDBJ whole genome shotgun (WGS) entry which is preliminary data.</text>
</comment>
<evidence type="ECO:0000256" key="1">
    <source>
        <dbReference type="SAM" id="SignalP"/>
    </source>
</evidence>
<dbReference type="InterPro" id="IPR011641">
    <property type="entry name" value="Tyr-kin_ephrin_A/B_rcpt-like"/>
</dbReference>
<feature type="signal peptide" evidence="1">
    <location>
        <begin position="1"/>
        <end position="19"/>
    </location>
</feature>
<protein>
    <recommendedName>
        <fullName evidence="2">EGF-like domain-containing protein</fullName>
    </recommendedName>
</protein>
<feature type="chain" id="PRO_5045357842" description="EGF-like domain-containing protein" evidence="1">
    <location>
        <begin position="20"/>
        <end position="520"/>
    </location>
</feature>
<keyword evidence="4" id="KW-1185">Reference proteome</keyword>
<dbReference type="NCBIfam" id="TIGR02167">
    <property type="entry name" value="Liste_lipo_26"/>
    <property type="match status" value="3"/>
</dbReference>
<dbReference type="Gene3D" id="2.10.50.10">
    <property type="entry name" value="Tumor Necrosis Factor Receptor, subunit A, domain 2"/>
    <property type="match status" value="1"/>
</dbReference>
<evidence type="ECO:0000313" key="3">
    <source>
        <dbReference type="EMBL" id="GMI38069.1"/>
    </source>
</evidence>
<accession>A0ABQ6N122</accession>
<dbReference type="SMART" id="SM01411">
    <property type="entry name" value="Ephrin_rec_like"/>
    <property type="match status" value="1"/>
</dbReference>
<organism evidence="3 4">
    <name type="scientific">Tetraparma gracilis</name>
    <dbReference type="NCBI Taxonomy" id="2962635"/>
    <lineage>
        <taxon>Eukaryota</taxon>
        <taxon>Sar</taxon>
        <taxon>Stramenopiles</taxon>
        <taxon>Ochrophyta</taxon>
        <taxon>Bolidophyceae</taxon>
        <taxon>Parmales</taxon>
        <taxon>Triparmaceae</taxon>
        <taxon>Tetraparma</taxon>
    </lineage>
</organism>
<proteinExistence type="predicted"/>
<evidence type="ECO:0000259" key="2">
    <source>
        <dbReference type="PROSITE" id="PS01186"/>
    </source>
</evidence>
<gene>
    <name evidence="3" type="ORF">TeGR_g1429</name>
</gene>
<dbReference type="Pfam" id="PF03382">
    <property type="entry name" value="DUF285"/>
    <property type="match status" value="2"/>
</dbReference>
<reference evidence="3 4" key="1">
    <citation type="journal article" date="2023" name="Commun. Biol.">
        <title>Genome analysis of Parmales, the sister group of diatoms, reveals the evolutionary specialization of diatoms from phago-mixotrophs to photoautotrophs.</title>
        <authorList>
            <person name="Ban H."/>
            <person name="Sato S."/>
            <person name="Yoshikawa S."/>
            <person name="Yamada K."/>
            <person name="Nakamura Y."/>
            <person name="Ichinomiya M."/>
            <person name="Sato N."/>
            <person name="Blanc-Mathieu R."/>
            <person name="Endo H."/>
            <person name="Kuwata A."/>
            <person name="Ogata H."/>
        </authorList>
    </citation>
    <scope>NUCLEOTIDE SEQUENCE [LARGE SCALE GENOMIC DNA]</scope>
</reference>
<feature type="domain" description="EGF-like" evidence="2">
    <location>
        <begin position="263"/>
        <end position="276"/>
    </location>
</feature>